<comment type="caution">
    <text evidence="2">The sequence shown here is derived from an EMBL/GenBank/DDBJ whole genome shotgun (WGS) entry which is preliminary data.</text>
</comment>
<feature type="signal peptide" evidence="1">
    <location>
        <begin position="1"/>
        <end position="17"/>
    </location>
</feature>
<evidence type="ECO:0008006" key="4">
    <source>
        <dbReference type="Google" id="ProtNLM"/>
    </source>
</evidence>
<gene>
    <name evidence="2" type="ORF">BJ554DRAFT_1540</name>
</gene>
<reference evidence="2 3" key="1">
    <citation type="journal article" name="Sci. Rep.">
        <title>Genome-scale phylogenetic analyses confirm Olpidium as the closest living zoosporic fungus to the non-flagellated, terrestrial fungi.</title>
        <authorList>
            <person name="Chang Y."/>
            <person name="Rochon D."/>
            <person name="Sekimoto S."/>
            <person name="Wang Y."/>
            <person name="Chovatia M."/>
            <person name="Sandor L."/>
            <person name="Salamov A."/>
            <person name="Grigoriev I.V."/>
            <person name="Stajich J.E."/>
            <person name="Spatafora J.W."/>
        </authorList>
    </citation>
    <scope>NUCLEOTIDE SEQUENCE [LARGE SCALE GENOMIC DNA]</scope>
    <source>
        <strain evidence="2">S191</strain>
    </source>
</reference>
<feature type="chain" id="PRO_5034603067" description="Secreted protein" evidence="1">
    <location>
        <begin position="18"/>
        <end position="94"/>
    </location>
</feature>
<dbReference type="EMBL" id="JAEFCI010008755">
    <property type="protein sequence ID" value="KAG5458266.1"/>
    <property type="molecule type" value="Genomic_DNA"/>
</dbReference>
<organism evidence="2 3">
    <name type="scientific">Olpidium bornovanus</name>
    <dbReference type="NCBI Taxonomy" id="278681"/>
    <lineage>
        <taxon>Eukaryota</taxon>
        <taxon>Fungi</taxon>
        <taxon>Fungi incertae sedis</taxon>
        <taxon>Olpidiomycota</taxon>
        <taxon>Olpidiomycotina</taxon>
        <taxon>Olpidiomycetes</taxon>
        <taxon>Olpidiales</taxon>
        <taxon>Olpidiaceae</taxon>
        <taxon>Olpidium</taxon>
    </lineage>
</organism>
<evidence type="ECO:0000256" key="1">
    <source>
        <dbReference type="SAM" id="SignalP"/>
    </source>
</evidence>
<protein>
    <recommendedName>
        <fullName evidence="4">Secreted protein</fullName>
    </recommendedName>
</protein>
<evidence type="ECO:0000313" key="2">
    <source>
        <dbReference type="EMBL" id="KAG5458266.1"/>
    </source>
</evidence>
<accession>A0A8H7ZRW4</accession>
<feature type="non-terminal residue" evidence="2">
    <location>
        <position position="1"/>
    </location>
</feature>
<name>A0A8H7ZRW4_9FUNG</name>
<evidence type="ECO:0000313" key="3">
    <source>
        <dbReference type="Proteomes" id="UP000673691"/>
    </source>
</evidence>
<dbReference type="Proteomes" id="UP000673691">
    <property type="component" value="Unassembled WGS sequence"/>
</dbReference>
<keyword evidence="1" id="KW-0732">Signal</keyword>
<sequence length="94" mass="10731">FFFFFFFVLRLTRPSFSFPPLIACLSLIDTFGRFPLVRPLSFLVCYCGVSPTTEMTEVVERRSPAAPFLNNRLLIPFAAITTRETMTMYVVGCS</sequence>
<dbReference type="AlphaFoldDB" id="A0A8H7ZRW4"/>
<proteinExistence type="predicted"/>
<keyword evidence="3" id="KW-1185">Reference proteome</keyword>